<dbReference type="GO" id="GO:0070475">
    <property type="term" value="P:rRNA base methylation"/>
    <property type="evidence" value="ECO:0007669"/>
    <property type="project" value="UniProtKB-UniRule"/>
</dbReference>
<dbReference type="GO" id="GO:0000049">
    <property type="term" value="F:tRNA binding"/>
    <property type="evidence" value="ECO:0007669"/>
    <property type="project" value="UniProtKB-UniRule"/>
</dbReference>
<proteinExistence type="inferred from homology"/>
<dbReference type="NCBIfam" id="TIGR00048">
    <property type="entry name" value="rRNA_mod_RlmN"/>
    <property type="match status" value="1"/>
</dbReference>
<keyword evidence="6 14" id="KW-0489">Methyltransferase</keyword>
<keyword evidence="10 14" id="KW-0479">Metal-binding</keyword>
<feature type="binding site" evidence="14">
    <location>
        <position position="197"/>
    </location>
    <ligand>
        <name>S-adenosyl-L-methionine</name>
        <dbReference type="ChEBI" id="CHEBI:59789"/>
    </ligand>
</feature>
<evidence type="ECO:0000256" key="3">
    <source>
        <dbReference type="ARBA" id="ARBA00022485"/>
    </source>
</evidence>
<evidence type="ECO:0000256" key="14">
    <source>
        <dbReference type="HAMAP-Rule" id="MF_01849"/>
    </source>
</evidence>
<comment type="cofactor">
    <cofactor evidence="14">
        <name>[4Fe-4S] cluster</name>
        <dbReference type="ChEBI" id="CHEBI:49883"/>
    </cofactor>
    <text evidence="14">Binds 1 [4Fe-4S] cluster. The cluster is coordinated with 3 cysteines and an exchangeable S-adenosyl-L-methionine.</text>
</comment>
<dbReference type="GO" id="GO:0030488">
    <property type="term" value="P:tRNA methylation"/>
    <property type="evidence" value="ECO:0007669"/>
    <property type="project" value="UniProtKB-UniRule"/>
</dbReference>
<comment type="similarity">
    <text evidence="2 14">Belongs to the radical SAM superfamily. RlmN family.</text>
</comment>
<evidence type="ECO:0000256" key="5">
    <source>
        <dbReference type="ARBA" id="ARBA00022552"/>
    </source>
</evidence>
<evidence type="ECO:0000313" key="16">
    <source>
        <dbReference type="EMBL" id="MBK0370360.1"/>
    </source>
</evidence>
<keyword evidence="7 14" id="KW-0808">Transferase</keyword>
<comment type="subcellular location">
    <subcellularLocation>
        <location evidence="1 14">Cytoplasm</location>
    </subcellularLocation>
</comment>
<gene>
    <name evidence="14 16" type="primary">rlmN</name>
    <name evidence="16" type="ORF">I5M07_10990</name>
</gene>
<dbReference type="PIRSF" id="PIRSF006004">
    <property type="entry name" value="CHP00048"/>
    <property type="match status" value="1"/>
</dbReference>
<evidence type="ECO:0000256" key="4">
    <source>
        <dbReference type="ARBA" id="ARBA00022490"/>
    </source>
</evidence>
<dbReference type="InterPro" id="IPR040072">
    <property type="entry name" value="Methyltransferase_A"/>
</dbReference>
<dbReference type="GO" id="GO:0002935">
    <property type="term" value="F:tRNA (adenine(37)-C2)-methyltransferase activity"/>
    <property type="evidence" value="ECO:0007669"/>
    <property type="project" value="UniProtKB-UniRule"/>
</dbReference>
<dbReference type="Pfam" id="PF21016">
    <property type="entry name" value="RlmN_N"/>
    <property type="match status" value="1"/>
</dbReference>
<evidence type="ECO:0000256" key="10">
    <source>
        <dbReference type="ARBA" id="ARBA00022723"/>
    </source>
</evidence>
<accession>A0A934PNB4</accession>
<dbReference type="InterPro" id="IPR058240">
    <property type="entry name" value="rSAM_sf"/>
</dbReference>
<evidence type="ECO:0000256" key="6">
    <source>
        <dbReference type="ARBA" id="ARBA00022603"/>
    </source>
</evidence>
<dbReference type="HAMAP" id="MF_01849">
    <property type="entry name" value="RNA_methyltr_RlmN"/>
    <property type="match status" value="1"/>
</dbReference>
<dbReference type="SFLD" id="SFLDS00029">
    <property type="entry name" value="Radical_SAM"/>
    <property type="match status" value="1"/>
</dbReference>
<dbReference type="InterPro" id="IPR004383">
    <property type="entry name" value="rRNA_lsu_MTrfase_RlmN/Cfr"/>
</dbReference>
<dbReference type="Proteomes" id="UP000609172">
    <property type="component" value="Unassembled WGS sequence"/>
</dbReference>
<dbReference type="EMBL" id="JAEHFV010000004">
    <property type="protein sequence ID" value="MBK0370360.1"/>
    <property type="molecule type" value="Genomic_DNA"/>
</dbReference>
<feature type="binding site" evidence="14">
    <location>
        <position position="121"/>
    </location>
    <ligand>
        <name>[4Fe-4S] cluster</name>
        <dbReference type="ChEBI" id="CHEBI:49883"/>
        <note>4Fe-4S-S-AdoMet</note>
    </ligand>
</feature>
<keyword evidence="5 14" id="KW-0698">rRNA processing</keyword>
<dbReference type="GO" id="GO:0019843">
    <property type="term" value="F:rRNA binding"/>
    <property type="evidence" value="ECO:0007669"/>
    <property type="project" value="UniProtKB-UniRule"/>
</dbReference>
<keyword evidence="11 14" id="KW-0408">Iron</keyword>
<keyword evidence="13 14" id="KW-1015">Disulfide bond</keyword>
<dbReference type="PANTHER" id="PTHR30544:SF5">
    <property type="entry name" value="RADICAL SAM CORE DOMAIN-CONTAINING PROTEIN"/>
    <property type="match status" value="1"/>
</dbReference>
<name>A0A934PNB4_9FLAO</name>
<evidence type="ECO:0000313" key="17">
    <source>
        <dbReference type="Proteomes" id="UP000609172"/>
    </source>
</evidence>
<keyword evidence="8 14" id="KW-0949">S-adenosyl-L-methionine</keyword>
<evidence type="ECO:0000256" key="7">
    <source>
        <dbReference type="ARBA" id="ARBA00022679"/>
    </source>
</evidence>
<keyword evidence="12 14" id="KW-0411">Iron-sulfur</keyword>
<dbReference type="Gene3D" id="1.10.150.530">
    <property type="match status" value="1"/>
</dbReference>
<dbReference type="SUPFAM" id="SSF102114">
    <property type="entry name" value="Radical SAM enzymes"/>
    <property type="match status" value="1"/>
</dbReference>
<dbReference type="GO" id="GO:0046872">
    <property type="term" value="F:metal ion binding"/>
    <property type="evidence" value="ECO:0007669"/>
    <property type="project" value="UniProtKB-KW"/>
</dbReference>
<comment type="catalytic activity">
    <reaction evidence="14">
        <text>adenosine(2503) in 23S rRNA + 2 reduced [2Fe-2S]-[ferredoxin] + 2 S-adenosyl-L-methionine = 2-methyladenosine(2503) in 23S rRNA + 5'-deoxyadenosine + L-methionine + 2 oxidized [2Fe-2S]-[ferredoxin] + S-adenosyl-L-homocysteine</text>
        <dbReference type="Rhea" id="RHEA:42916"/>
        <dbReference type="Rhea" id="RHEA-COMP:10000"/>
        <dbReference type="Rhea" id="RHEA-COMP:10001"/>
        <dbReference type="Rhea" id="RHEA-COMP:10152"/>
        <dbReference type="Rhea" id="RHEA-COMP:10282"/>
        <dbReference type="ChEBI" id="CHEBI:17319"/>
        <dbReference type="ChEBI" id="CHEBI:33737"/>
        <dbReference type="ChEBI" id="CHEBI:33738"/>
        <dbReference type="ChEBI" id="CHEBI:57844"/>
        <dbReference type="ChEBI" id="CHEBI:57856"/>
        <dbReference type="ChEBI" id="CHEBI:59789"/>
        <dbReference type="ChEBI" id="CHEBI:74411"/>
        <dbReference type="ChEBI" id="CHEBI:74497"/>
        <dbReference type="EC" id="2.1.1.192"/>
    </reaction>
</comment>
<feature type="active site" description="S-methylcysteine intermediate" evidence="14">
    <location>
        <position position="339"/>
    </location>
</feature>
<feature type="domain" description="Radical SAM core" evidence="15">
    <location>
        <begin position="100"/>
        <end position="334"/>
    </location>
</feature>
<comment type="caution">
    <text evidence="14">Lacks conserved residue(s) required for the propagation of feature annotation.</text>
</comment>
<evidence type="ECO:0000256" key="1">
    <source>
        <dbReference type="ARBA" id="ARBA00004496"/>
    </source>
</evidence>
<dbReference type="CDD" id="cd01335">
    <property type="entry name" value="Radical_SAM"/>
    <property type="match status" value="1"/>
</dbReference>
<dbReference type="PANTHER" id="PTHR30544">
    <property type="entry name" value="23S RRNA METHYLTRANSFERASE"/>
    <property type="match status" value="1"/>
</dbReference>
<dbReference type="InterPro" id="IPR048641">
    <property type="entry name" value="RlmN_N"/>
</dbReference>
<sequence length="348" mass="39519">MQTEKKDIRALSKEELRDFFVSNGDKAFRGNQVYEWLWSKGAHYFEDMTNVAKTTRNMLEDNFVINHIKVDTMQRSNDGTVKNAVRLHDGLVVESVLIPTETRTTACVSSQVGCSLDCNFCATARLKRMRNLEPGEIYDQVLAIDKESRLYYNHPLSNIVFMGMGEPLMNYNNVMKAIDMITSEEGLAMSPKRITVSTSGIPKMIKKMADDQVKFKLAVSLHSAIDDTRARIMPFSKNFPLADLRESLEYWYRKTKSKISFEYVVWKGINDDKASVDALVKFCKYVPCKVNLIEYNPIDDGEFQQASEEAILAYIKALENIGVVVKVRRSRGKDIDAACGQLANKEGN</sequence>
<comment type="caution">
    <text evidence="16">The sequence shown here is derived from an EMBL/GenBank/DDBJ whole genome shotgun (WGS) entry which is preliminary data.</text>
</comment>
<comment type="miscellaneous">
    <text evidence="14">Reaction proceeds by a ping-pong mechanism involving intermediate methylation of a conserved cysteine residue.</text>
</comment>
<dbReference type="GO" id="GO:0051539">
    <property type="term" value="F:4 iron, 4 sulfur cluster binding"/>
    <property type="evidence" value="ECO:0007669"/>
    <property type="project" value="UniProtKB-UniRule"/>
</dbReference>
<feature type="binding site" evidence="14">
    <location>
        <begin position="165"/>
        <end position="166"/>
    </location>
    <ligand>
        <name>S-adenosyl-L-methionine</name>
        <dbReference type="ChEBI" id="CHEBI:59789"/>
    </ligand>
</feature>
<dbReference type="InterPro" id="IPR007197">
    <property type="entry name" value="rSAM"/>
</dbReference>
<dbReference type="RefSeq" id="WP_200106489.1">
    <property type="nucleotide sequence ID" value="NZ_JAEHFV010000004.1"/>
</dbReference>
<dbReference type="SFLD" id="SFLDF00275">
    <property type="entry name" value="adenosine_C2_methyltransferase"/>
    <property type="match status" value="1"/>
</dbReference>
<reference evidence="16" key="1">
    <citation type="submission" date="2020-12" db="EMBL/GenBank/DDBJ databases">
        <title>Bacterial novel species Flavobacterium sp. SE-1-e isolated from soil.</title>
        <authorList>
            <person name="Jung H.-Y."/>
        </authorList>
    </citation>
    <scope>NUCLEOTIDE SEQUENCE</scope>
    <source>
        <strain evidence="16">SE-1-e</strain>
    </source>
</reference>
<feature type="binding site" evidence="14">
    <location>
        <position position="114"/>
    </location>
    <ligand>
        <name>[4Fe-4S] cluster</name>
        <dbReference type="ChEBI" id="CHEBI:49883"/>
        <note>4Fe-4S-S-AdoMet</note>
    </ligand>
</feature>
<keyword evidence="17" id="KW-1185">Reference proteome</keyword>
<dbReference type="PROSITE" id="PS51918">
    <property type="entry name" value="RADICAL_SAM"/>
    <property type="match status" value="1"/>
</dbReference>
<evidence type="ECO:0000256" key="12">
    <source>
        <dbReference type="ARBA" id="ARBA00023014"/>
    </source>
</evidence>
<feature type="active site" description="Proton acceptor" evidence="14">
    <location>
        <position position="94"/>
    </location>
</feature>
<dbReference type="GO" id="GO:0070040">
    <property type="term" value="F:rRNA (adenine(2503)-C2-)-methyltransferase activity"/>
    <property type="evidence" value="ECO:0007669"/>
    <property type="project" value="UniProtKB-UniRule"/>
</dbReference>
<organism evidence="16 17">
    <name type="scientific">Flavobacterium agrisoli</name>
    <dbReference type="NCBI Taxonomy" id="2793066"/>
    <lineage>
        <taxon>Bacteria</taxon>
        <taxon>Pseudomonadati</taxon>
        <taxon>Bacteroidota</taxon>
        <taxon>Flavobacteriia</taxon>
        <taxon>Flavobacteriales</taxon>
        <taxon>Flavobacteriaceae</taxon>
        <taxon>Flavobacterium</taxon>
    </lineage>
</organism>
<dbReference type="AlphaFoldDB" id="A0A934PNB4"/>
<feature type="binding site" evidence="14">
    <location>
        <position position="296"/>
    </location>
    <ligand>
        <name>S-adenosyl-L-methionine</name>
        <dbReference type="ChEBI" id="CHEBI:59789"/>
    </ligand>
</feature>
<keyword evidence="4 14" id="KW-0963">Cytoplasm</keyword>
<dbReference type="InterPro" id="IPR027492">
    <property type="entry name" value="RNA_MTrfase_RlmN"/>
</dbReference>
<evidence type="ECO:0000259" key="15">
    <source>
        <dbReference type="PROSITE" id="PS51918"/>
    </source>
</evidence>
<feature type="binding site" evidence="14">
    <location>
        <begin position="220"/>
        <end position="222"/>
    </location>
    <ligand>
        <name>S-adenosyl-L-methionine</name>
        <dbReference type="ChEBI" id="CHEBI:59789"/>
    </ligand>
</feature>
<dbReference type="InterPro" id="IPR013785">
    <property type="entry name" value="Aldolase_TIM"/>
</dbReference>
<evidence type="ECO:0000256" key="13">
    <source>
        <dbReference type="ARBA" id="ARBA00023157"/>
    </source>
</evidence>
<dbReference type="GO" id="GO:0005737">
    <property type="term" value="C:cytoplasm"/>
    <property type="evidence" value="ECO:0007669"/>
    <property type="project" value="UniProtKB-SubCell"/>
</dbReference>
<dbReference type="FunFam" id="3.20.20.70:FF:000014">
    <property type="entry name" value="Probable dual-specificity RNA methyltransferase RlmN"/>
    <property type="match status" value="1"/>
</dbReference>
<comment type="function">
    <text evidence="14">Specifically methylates position 2 of adenine 2503 in 23S rRNA and position 2 of adenine 37 in tRNAs.</text>
</comment>
<feature type="binding site" evidence="14">
    <location>
        <position position="118"/>
    </location>
    <ligand>
        <name>[4Fe-4S] cluster</name>
        <dbReference type="ChEBI" id="CHEBI:49883"/>
        <note>4Fe-4S-S-AdoMet</note>
    </ligand>
</feature>
<dbReference type="SFLD" id="SFLDG01062">
    <property type="entry name" value="methyltransferase_(Class_A)"/>
    <property type="match status" value="1"/>
</dbReference>
<dbReference type="Gene3D" id="3.20.20.70">
    <property type="entry name" value="Aldolase class I"/>
    <property type="match status" value="1"/>
</dbReference>
<comment type="catalytic activity">
    <reaction evidence="14">
        <text>adenosine(37) in tRNA + 2 reduced [2Fe-2S]-[ferredoxin] + 2 S-adenosyl-L-methionine = 2-methyladenosine(37) in tRNA + 5'-deoxyadenosine + L-methionine + 2 oxidized [2Fe-2S]-[ferredoxin] + S-adenosyl-L-homocysteine</text>
        <dbReference type="Rhea" id="RHEA:43332"/>
        <dbReference type="Rhea" id="RHEA-COMP:10000"/>
        <dbReference type="Rhea" id="RHEA-COMP:10001"/>
        <dbReference type="Rhea" id="RHEA-COMP:10162"/>
        <dbReference type="Rhea" id="RHEA-COMP:10485"/>
        <dbReference type="ChEBI" id="CHEBI:17319"/>
        <dbReference type="ChEBI" id="CHEBI:33737"/>
        <dbReference type="ChEBI" id="CHEBI:33738"/>
        <dbReference type="ChEBI" id="CHEBI:57844"/>
        <dbReference type="ChEBI" id="CHEBI:57856"/>
        <dbReference type="ChEBI" id="CHEBI:59789"/>
        <dbReference type="ChEBI" id="CHEBI:74411"/>
        <dbReference type="ChEBI" id="CHEBI:74497"/>
        <dbReference type="EC" id="2.1.1.192"/>
    </reaction>
</comment>
<dbReference type="Pfam" id="PF04055">
    <property type="entry name" value="Radical_SAM"/>
    <property type="match status" value="1"/>
</dbReference>
<keyword evidence="9 14" id="KW-0819">tRNA processing</keyword>
<evidence type="ECO:0000256" key="9">
    <source>
        <dbReference type="ARBA" id="ARBA00022694"/>
    </source>
</evidence>
<protein>
    <recommendedName>
        <fullName evidence="14">Probable dual-specificity RNA methyltransferase RlmN</fullName>
        <ecNumber evidence="14">2.1.1.192</ecNumber>
    </recommendedName>
    <alternativeName>
        <fullName evidence="14">23S rRNA (adenine(2503)-C(2))-methyltransferase</fullName>
    </alternativeName>
    <alternativeName>
        <fullName evidence="14">23S rRNA m2A2503 methyltransferase</fullName>
    </alternativeName>
    <alternativeName>
        <fullName evidence="14">Ribosomal RNA large subunit methyltransferase N</fullName>
    </alternativeName>
    <alternativeName>
        <fullName evidence="14">tRNA (adenine(37)-C(2))-methyltransferase</fullName>
    </alternativeName>
    <alternativeName>
        <fullName evidence="14">tRNA m2A37 methyltransferase</fullName>
    </alternativeName>
</protein>
<evidence type="ECO:0000256" key="8">
    <source>
        <dbReference type="ARBA" id="ARBA00022691"/>
    </source>
</evidence>
<dbReference type="EC" id="2.1.1.192" evidence="14"/>
<evidence type="ECO:0000256" key="2">
    <source>
        <dbReference type="ARBA" id="ARBA00007544"/>
    </source>
</evidence>
<keyword evidence="3 14" id="KW-0004">4Fe-4S</keyword>
<evidence type="ECO:0000256" key="11">
    <source>
        <dbReference type="ARBA" id="ARBA00023004"/>
    </source>
</evidence>